<sequence>MLSIARAVANRVSWAAPRLTTRSFAEVVAVPSVAASTPPAPSERQSRKPTSPLKERIPVKEDHGLYAFFRKKDDDSLVGDAKYEVTESPESMQKQTGESHGCRSWKASELRLKSFRDLHMLWYILLRERNLLATQKEEVRRMGVTNTEMQVSARRVYHCRKSMARIKAVINERRLAYEGAVEIVEAQQEEEFNKEVGNYMKGACQEERKYLQRRREYKARKLQKKLEATEAAKAAPSADVAETAAT</sequence>
<dbReference type="GO" id="GO:0032543">
    <property type="term" value="P:mitochondrial translation"/>
    <property type="evidence" value="ECO:0007669"/>
    <property type="project" value="TreeGrafter"/>
</dbReference>
<reference evidence="9 10" key="1">
    <citation type="journal article" date="2020" name="ISME J.">
        <title>Uncovering the hidden diversity of litter-decomposition mechanisms in mushroom-forming fungi.</title>
        <authorList>
            <person name="Floudas D."/>
            <person name="Bentzer J."/>
            <person name="Ahren D."/>
            <person name="Johansson T."/>
            <person name="Persson P."/>
            <person name="Tunlid A."/>
        </authorList>
    </citation>
    <scope>NUCLEOTIDE SEQUENCE [LARGE SCALE GENOMIC DNA]</scope>
    <source>
        <strain evidence="9 10">CBS 661.87</strain>
    </source>
</reference>
<dbReference type="PANTHER" id="PTHR21183:SF18">
    <property type="entry name" value="LARGE RIBOSOMAL SUBUNIT PROTEIN UL29M"/>
    <property type="match status" value="1"/>
</dbReference>
<dbReference type="OrthoDB" id="270763at2759"/>
<dbReference type="GO" id="GO:0003735">
    <property type="term" value="F:structural constituent of ribosome"/>
    <property type="evidence" value="ECO:0007669"/>
    <property type="project" value="InterPro"/>
</dbReference>
<comment type="caution">
    <text evidence="9">The sequence shown here is derived from an EMBL/GenBank/DDBJ whole genome shotgun (WGS) entry which is preliminary data.</text>
</comment>
<dbReference type="InterPro" id="IPR010729">
    <property type="entry name" value="Ribosomal_uL29_mit"/>
</dbReference>
<comment type="subcellular location">
    <subcellularLocation>
        <location evidence="1">Mitochondrion</location>
    </subcellularLocation>
</comment>
<dbReference type="AlphaFoldDB" id="A0A8H5M667"/>
<evidence type="ECO:0000313" key="10">
    <source>
        <dbReference type="Proteomes" id="UP000565441"/>
    </source>
</evidence>
<keyword evidence="3" id="KW-0689">Ribosomal protein</keyword>
<dbReference type="EMBL" id="JAACJP010000008">
    <property type="protein sequence ID" value="KAF5382730.1"/>
    <property type="molecule type" value="Genomic_DNA"/>
</dbReference>
<comment type="similarity">
    <text evidence="2">Belongs to the universal ribosomal protein uL29 family.</text>
</comment>
<dbReference type="Pfam" id="PF06984">
    <property type="entry name" value="MRP-L47"/>
    <property type="match status" value="1"/>
</dbReference>
<evidence type="ECO:0000256" key="2">
    <source>
        <dbReference type="ARBA" id="ARBA00009254"/>
    </source>
</evidence>
<evidence type="ECO:0000256" key="1">
    <source>
        <dbReference type="ARBA" id="ARBA00004173"/>
    </source>
</evidence>
<keyword evidence="4" id="KW-0496">Mitochondrion</keyword>
<name>A0A8H5M667_9AGAR</name>
<feature type="region of interest" description="Disordered" evidence="8">
    <location>
        <begin position="34"/>
        <end position="56"/>
    </location>
</feature>
<dbReference type="PANTHER" id="PTHR21183">
    <property type="entry name" value="RIBOSOMAL PROTEIN L47, MITOCHONDRIAL-RELATED"/>
    <property type="match status" value="1"/>
</dbReference>
<dbReference type="Proteomes" id="UP000565441">
    <property type="component" value="Unassembled WGS sequence"/>
</dbReference>
<evidence type="ECO:0000256" key="8">
    <source>
        <dbReference type="SAM" id="MobiDB-lite"/>
    </source>
</evidence>
<dbReference type="InterPro" id="IPR038340">
    <property type="entry name" value="MRP-L47_sf"/>
</dbReference>
<evidence type="ECO:0000256" key="3">
    <source>
        <dbReference type="ARBA" id="ARBA00022980"/>
    </source>
</evidence>
<gene>
    <name evidence="9" type="ORF">D9615_002850</name>
</gene>
<protein>
    <recommendedName>
        <fullName evidence="6">Large ribosomal subunit protein uL29m</fullName>
    </recommendedName>
    <alternativeName>
        <fullName evidence="7">54S ribosomal protein L4, mitochondrial</fullName>
    </alternativeName>
</protein>
<organism evidence="9 10">
    <name type="scientific">Tricholomella constricta</name>
    <dbReference type="NCBI Taxonomy" id="117010"/>
    <lineage>
        <taxon>Eukaryota</taxon>
        <taxon>Fungi</taxon>
        <taxon>Dikarya</taxon>
        <taxon>Basidiomycota</taxon>
        <taxon>Agaricomycotina</taxon>
        <taxon>Agaricomycetes</taxon>
        <taxon>Agaricomycetidae</taxon>
        <taxon>Agaricales</taxon>
        <taxon>Tricholomatineae</taxon>
        <taxon>Lyophyllaceae</taxon>
        <taxon>Tricholomella</taxon>
    </lineage>
</organism>
<keyword evidence="10" id="KW-1185">Reference proteome</keyword>
<accession>A0A8H5M667</accession>
<keyword evidence="5" id="KW-0687">Ribonucleoprotein</keyword>
<evidence type="ECO:0000256" key="7">
    <source>
        <dbReference type="ARBA" id="ARBA00035399"/>
    </source>
</evidence>
<dbReference type="GO" id="GO:0005762">
    <property type="term" value="C:mitochondrial large ribosomal subunit"/>
    <property type="evidence" value="ECO:0007669"/>
    <property type="project" value="TreeGrafter"/>
</dbReference>
<feature type="region of interest" description="Disordered" evidence="8">
    <location>
        <begin position="227"/>
        <end position="246"/>
    </location>
</feature>
<dbReference type="Gene3D" id="6.10.330.20">
    <property type="match status" value="1"/>
</dbReference>
<evidence type="ECO:0000313" key="9">
    <source>
        <dbReference type="EMBL" id="KAF5382730.1"/>
    </source>
</evidence>
<proteinExistence type="inferred from homology"/>
<evidence type="ECO:0000256" key="4">
    <source>
        <dbReference type="ARBA" id="ARBA00023128"/>
    </source>
</evidence>
<evidence type="ECO:0000256" key="5">
    <source>
        <dbReference type="ARBA" id="ARBA00023274"/>
    </source>
</evidence>
<evidence type="ECO:0000256" key="6">
    <source>
        <dbReference type="ARBA" id="ARBA00035289"/>
    </source>
</evidence>